<proteinExistence type="predicted"/>
<feature type="transmembrane region" description="Helical" evidence="1">
    <location>
        <begin position="40"/>
        <end position="57"/>
    </location>
</feature>
<feature type="transmembrane region" description="Helical" evidence="1">
    <location>
        <begin position="194"/>
        <end position="212"/>
    </location>
</feature>
<name>A0A0T6LZB8_WENVI</name>
<evidence type="ECO:0000313" key="2">
    <source>
        <dbReference type="EMBL" id="KRV51444.1"/>
    </source>
</evidence>
<dbReference type="Proteomes" id="UP000050867">
    <property type="component" value="Unassembled WGS sequence"/>
</dbReference>
<keyword evidence="1" id="KW-0812">Transmembrane</keyword>
<dbReference type="RefSeq" id="WP_058032739.1">
    <property type="nucleotide sequence ID" value="NZ_LLZU01000001.1"/>
</dbReference>
<feature type="transmembrane region" description="Helical" evidence="1">
    <location>
        <begin position="166"/>
        <end position="187"/>
    </location>
</feature>
<dbReference type="STRING" id="76728.AQ490_01425"/>
<comment type="caution">
    <text evidence="2">The sequence shown here is derived from an EMBL/GenBank/DDBJ whole genome shotgun (WGS) entry which is preliminary data.</text>
</comment>
<keyword evidence="1" id="KW-1133">Transmembrane helix</keyword>
<dbReference type="eggNOG" id="COG1131">
    <property type="taxonomic scope" value="Bacteria"/>
</dbReference>
<dbReference type="OrthoDB" id="9804819at2"/>
<feature type="transmembrane region" description="Helical" evidence="1">
    <location>
        <begin position="120"/>
        <end position="146"/>
    </location>
</feature>
<evidence type="ECO:0000313" key="3">
    <source>
        <dbReference type="Proteomes" id="UP000050867"/>
    </source>
</evidence>
<dbReference type="eggNOG" id="COG3064">
    <property type="taxonomic scope" value="Bacteria"/>
</dbReference>
<organism evidence="2 3">
    <name type="scientific">Wenjunlia vitaminophila</name>
    <name type="common">Streptomyces vitaminophilus</name>
    <dbReference type="NCBI Taxonomy" id="76728"/>
    <lineage>
        <taxon>Bacteria</taxon>
        <taxon>Bacillati</taxon>
        <taxon>Actinomycetota</taxon>
        <taxon>Actinomycetes</taxon>
        <taxon>Kitasatosporales</taxon>
        <taxon>Streptomycetaceae</taxon>
        <taxon>Wenjunlia</taxon>
    </lineage>
</organism>
<reference evidence="2 3" key="1">
    <citation type="submission" date="2015-10" db="EMBL/GenBank/DDBJ databases">
        <title>Draft genome sequence of pyrrolomycin-producing Streptomyces vitaminophilus.</title>
        <authorList>
            <person name="Graham D.E."/>
            <person name="Mahan K.M."/>
            <person name="Klingeman D.M."/>
            <person name="Hettich R.L."/>
            <person name="Parry R.J."/>
        </authorList>
    </citation>
    <scope>NUCLEOTIDE SEQUENCE [LARGE SCALE GENOMIC DNA]</scope>
    <source>
        <strain evidence="2 3">ATCC 31673</strain>
    </source>
</reference>
<accession>A0A0T6LZB8</accession>
<feature type="transmembrane region" description="Helical" evidence="1">
    <location>
        <begin position="77"/>
        <end position="99"/>
    </location>
</feature>
<gene>
    <name evidence="2" type="ORF">AQ490_01425</name>
</gene>
<protein>
    <submittedName>
        <fullName evidence="2">Uncharacterized protein</fullName>
    </submittedName>
</protein>
<keyword evidence="1" id="KW-0472">Membrane</keyword>
<feature type="transmembrane region" description="Helical" evidence="1">
    <location>
        <begin position="248"/>
        <end position="272"/>
    </location>
</feature>
<keyword evidence="3" id="KW-1185">Reference proteome</keyword>
<dbReference type="AlphaFoldDB" id="A0A0T6LZB8"/>
<dbReference type="EMBL" id="LLZU01000001">
    <property type="protein sequence ID" value="KRV51444.1"/>
    <property type="molecule type" value="Genomic_DNA"/>
</dbReference>
<sequence>MPAPATETVPSEARSFLPFPGGTWLLRYEWHRLTGVRSTWLTLAVALCAGLLVTLLLGRGTYAASRHEDLQRLLTSWLPGLPLPPAALGAGLLGALSFGQEFRYPALAPAQVSVERRLRLLLAKLVATAVCALLLAAATLSVNALGVRYTVDPEGGAVPRPVLPLLTWWAVLVVGSAWVGLLAAALFRSSVVGALWVLAVPVLVEPMVGWLADQPLLGPTLGLFRQAVGALATGGGGPLVGAGEAARVLAAGPAACTYGLTLLVLLLIHIALTVRRRTGWRFPG</sequence>
<evidence type="ECO:0000256" key="1">
    <source>
        <dbReference type="SAM" id="Phobius"/>
    </source>
</evidence>